<reference evidence="6" key="1">
    <citation type="submission" date="2021-03" db="EMBL/GenBank/DDBJ databases">
        <title>Pengzhenrongella sicca gen. nov., sp. nov., a new member of suborder Micrococcineae isolated from High-Arctic tundra soil.</title>
        <authorList>
            <person name="Peng F."/>
        </authorList>
    </citation>
    <scope>NUCLEOTIDE SEQUENCE</scope>
    <source>
        <strain evidence="6">LRZ-2</strain>
    </source>
</reference>
<evidence type="ECO:0000313" key="7">
    <source>
        <dbReference type="Proteomes" id="UP000663937"/>
    </source>
</evidence>
<sequence>MSARRSFVFGFPCDLRLPDREFSGCSIIDSISGTRQFYGTRSASIPVPLSCQSIRKALSAISPCGGRAAHWRGTTAPTPGEPVPLDPSDQAAADPFATARPFTILAVCTGNICRSPAVERLLVAALDPDSGVRVTSAGVRAVVGAPMPAPMAALVRAAGADPDGFAARQLTEPMLRDADLVLALTKWHRAQIVSLYPGAVRRTFTVRELARLVSSVDPASLPDAGAGARLAALLPLAAAQRGVRRVAAGDDDVVDPYGRSDETYQRSFDELAPAVAEIVRVVRG</sequence>
<dbReference type="InterPro" id="IPR017867">
    <property type="entry name" value="Tyr_phospatase_low_mol_wt"/>
</dbReference>
<gene>
    <name evidence="6" type="ORF">J4E96_17320</name>
</gene>
<dbReference type="Gene3D" id="3.40.50.2300">
    <property type="match status" value="1"/>
</dbReference>
<dbReference type="EMBL" id="CP071868">
    <property type="protein sequence ID" value="QTE29042.1"/>
    <property type="molecule type" value="Genomic_DNA"/>
</dbReference>
<dbReference type="SUPFAM" id="SSF52788">
    <property type="entry name" value="Phosphotyrosine protein phosphatases I"/>
    <property type="match status" value="1"/>
</dbReference>
<feature type="active site" evidence="4">
    <location>
        <position position="114"/>
    </location>
</feature>
<dbReference type="Pfam" id="PF01451">
    <property type="entry name" value="LMWPc"/>
    <property type="match status" value="1"/>
</dbReference>
<dbReference type="InterPro" id="IPR050438">
    <property type="entry name" value="LMW_PTPase"/>
</dbReference>
<name>A0A8A4ZAU9_9MICO</name>
<evidence type="ECO:0000256" key="4">
    <source>
        <dbReference type="PIRSR" id="PIRSR617867-1"/>
    </source>
</evidence>
<keyword evidence="7" id="KW-1185">Reference proteome</keyword>
<organism evidence="6 7">
    <name type="scientific">Pengzhenrongella sicca</name>
    <dbReference type="NCBI Taxonomy" id="2819238"/>
    <lineage>
        <taxon>Bacteria</taxon>
        <taxon>Bacillati</taxon>
        <taxon>Actinomycetota</taxon>
        <taxon>Actinomycetes</taxon>
        <taxon>Micrococcales</taxon>
        <taxon>Pengzhenrongella</taxon>
    </lineage>
</organism>
<dbReference type="AlphaFoldDB" id="A0A8A4ZAU9"/>
<keyword evidence="3" id="KW-0904">Protein phosphatase</keyword>
<dbReference type="InterPro" id="IPR023485">
    <property type="entry name" value="Ptyr_pPase"/>
</dbReference>
<dbReference type="InterPro" id="IPR036196">
    <property type="entry name" value="Ptyr_pPase_sf"/>
</dbReference>
<dbReference type="PANTHER" id="PTHR11717">
    <property type="entry name" value="LOW MOLECULAR WEIGHT PROTEIN TYROSINE PHOSPHATASE"/>
    <property type="match status" value="1"/>
</dbReference>
<dbReference type="Proteomes" id="UP000663937">
    <property type="component" value="Chromosome"/>
</dbReference>
<evidence type="ECO:0000313" key="6">
    <source>
        <dbReference type="EMBL" id="QTE29042.1"/>
    </source>
</evidence>
<evidence type="ECO:0000256" key="3">
    <source>
        <dbReference type="ARBA" id="ARBA00022912"/>
    </source>
</evidence>
<dbReference type="KEGG" id="psic:J4E96_17320"/>
<dbReference type="PANTHER" id="PTHR11717:SF31">
    <property type="entry name" value="LOW MOLECULAR WEIGHT PROTEIN-TYROSINE-PHOSPHATASE ETP-RELATED"/>
    <property type="match status" value="1"/>
</dbReference>
<dbReference type="GO" id="GO:0004725">
    <property type="term" value="F:protein tyrosine phosphatase activity"/>
    <property type="evidence" value="ECO:0007669"/>
    <property type="project" value="InterPro"/>
</dbReference>
<dbReference type="PRINTS" id="PR00719">
    <property type="entry name" value="LMWPTPASE"/>
</dbReference>
<accession>A0A8A4ZAU9</accession>
<proteinExistence type="inferred from homology"/>
<feature type="domain" description="Phosphotyrosine protein phosphatase I" evidence="5">
    <location>
        <begin position="102"/>
        <end position="281"/>
    </location>
</feature>
<protein>
    <recommendedName>
        <fullName evidence="5">Phosphotyrosine protein phosphatase I domain-containing protein</fullName>
    </recommendedName>
</protein>
<evidence type="ECO:0000256" key="2">
    <source>
        <dbReference type="ARBA" id="ARBA00022801"/>
    </source>
</evidence>
<evidence type="ECO:0000256" key="1">
    <source>
        <dbReference type="ARBA" id="ARBA00011063"/>
    </source>
</evidence>
<keyword evidence="2" id="KW-0378">Hydrolase</keyword>
<feature type="active site" description="Nucleophile" evidence="4">
    <location>
        <position position="108"/>
    </location>
</feature>
<evidence type="ECO:0000259" key="5">
    <source>
        <dbReference type="SMART" id="SM00226"/>
    </source>
</evidence>
<comment type="similarity">
    <text evidence="1">Belongs to the low molecular weight phosphotyrosine protein phosphatase family.</text>
</comment>
<dbReference type="SMART" id="SM00226">
    <property type="entry name" value="LMWPc"/>
    <property type="match status" value="1"/>
</dbReference>